<dbReference type="SMART" id="SM00179">
    <property type="entry name" value="EGF_CA"/>
    <property type="match status" value="2"/>
</dbReference>
<feature type="region of interest" description="Disordered" evidence="8">
    <location>
        <begin position="293"/>
        <end position="320"/>
    </location>
</feature>
<feature type="domain" description="EGF-like" evidence="10">
    <location>
        <begin position="244"/>
        <end position="283"/>
    </location>
</feature>
<dbReference type="Gene3D" id="2.10.25.10">
    <property type="entry name" value="Laminin"/>
    <property type="match status" value="2"/>
</dbReference>
<dbReference type="SUPFAM" id="SSF57184">
    <property type="entry name" value="Growth factor receptor domain"/>
    <property type="match status" value="1"/>
</dbReference>
<sequence length="429" mass="48465">MIGRTGSFLLLVIVAVISGVTGNVLNDPYQRLPARENSWPSFQISKTLLAARHSRDSLPSARLDRMIKAHPQDRTRLHVEKDVNHSYRNAQSSSFEKGFEQPSRTDRLTAVARSEGAGTRAVAYAGYHSNHHQHHHQGRESYLQGFQNASPVQVYTKQHPGRRVCTRQAPSAVAQHHRGRQIRVLYTEVSSGFLCCPGWTQVTRFSFGCNKPTCSLPCLNGGTCTSPGRCTCPKGFTGNQCETDVDECVTEKPCGQLCRNVLGSYECNCRPGFQLQPDGQSCRKSDGNGTAFEARDLENDYGPTTTKKPSIQDSENEVGDSDLDQDYEIILKRLIKLEKQLAREKKRDTKNTEMNTKMDMTVERMRKMSRTVDNMLVMKQEMNDMKNQMKLFEQESRKIQQLANRIAELENRLIVRCSPALPINGRMNY</sequence>
<dbReference type="AlphaFoldDB" id="A0AAJ7BQH8"/>
<dbReference type="GeneID" id="107266189"/>
<dbReference type="CDD" id="cd00054">
    <property type="entry name" value="EGF_CA"/>
    <property type="match status" value="2"/>
</dbReference>
<feature type="chain" id="PRO_5042499677" evidence="9">
    <location>
        <begin position="23"/>
        <end position="429"/>
    </location>
</feature>
<evidence type="ECO:0000256" key="6">
    <source>
        <dbReference type="PROSITE-ProRule" id="PRU00076"/>
    </source>
</evidence>
<dbReference type="Proteomes" id="UP000694920">
    <property type="component" value="Unplaced"/>
</dbReference>
<dbReference type="SMART" id="SM00181">
    <property type="entry name" value="EGF"/>
    <property type="match status" value="2"/>
</dbReference>
<dbReference type="GO" id="GO:0005576">
    <property type="term" value="C:extracellular region"/>
    <property type="evidence" value="ECO:0007669"/>
    <property type="project" value="TreeGrafter"/>
</dbReference>
<comment type="caution">
    <text evidence="6">Lacks conserved residue(s) required for the propagation of feature annotation.</text>
</comment>
<feature type="disulfide bond" evidence="6">
    <location>
        <begin position="214"/>
        <end position="224"/>
    </location>
</feature>
<dbReference type="InterPro" id="IPR050969">
    <property type="entry name" value="Dev_Signal_Modulators"/>
</dbReference>
<keyword evidence="2 9" id="KW-0732">Signal</keyword>
<dbReference type="PANTHER" id="PTHR14949:SF56">
    <property type="entry name" value="EGF-LIKE-DOMAIN, MULTIPLE 7"/>
    <property type="match status" value="1"/>
</dbReference>
<keyword evidence="11" id="KW-1185">Reference proteome</keyword>
<evidence type="ECO:0000256" key="9">
    <source>
        <dbReference type="SAM" id="SignalP"/>
    </source>
</evidence>
<dbReference type="GO" id="GO:0005102">
    <property type="term" value="F:signaling receptor binding"/>
    <property type="evidence" value="ECO:0007669"/>
    <property type="project" value="TreeGrafter"/>
</dbReference>
<evidence type="ECO:0000256" key="2">
    <source>
        <dbReference type="ARBA" id="ARBA00022729"/>
    </source>
</evidence>
<dbReference type="InterPro" id="IPR000152">
    <property type="entry name" value="EGF-type_Asp/Asn_hydroxyl_site"/>
</dbReference>
<evidence type="ECO:0000313" key="12">
    <source>
        <dbReference type="RefSeq" id="XP_015591920.1"/>
    </source>
</evidence>
<dbReference type="RefSeq" id="XP_015591920.1">
    <property type="nucleotide sequence ID" value="XM_015736434.2"/>
</dbReference>
<dbReference type="PROSITE" id="PS01186">
    <property type="entry name" value="EGF_2"/>
    <property type="match status" value="2"/>
</dbReference>
<keyword evidence="3" id="KW-0677">Repeat</keyword>
<protein>
    <submittedName>
        <fullName evidence="12">Uncharacterized protein LOC107266189</fullName>
    </submittedName>
</protein>
<dbReference type="InterPro" id="IPR018097">
    <property type="entry name" value="EGF_Ca-bd_CS"/>
</dbReference>
<dbReference type="InterPro" id="IPR001881">
    <property type="entry name" value="EGF-like_Ca-bd_dom"/>
</dbReference>
<dbReference type="Pfam" id="PF07645">
    <property type="entry name" value="EGF_CA"/>
    <property type="match status" value="1"/>
</dbReference>
<evidence type="ECO:0000313" key="11">
    <source>
        <dbReference type="Proteomes" id="UP000694920"/>
    </source>
</evidence>
<evidence type="ECO:0000256" key="3">
    <source>
        <dbReference type="ARBA" id="ARBA00022737"/>
    </source>
</evidence>
<evidence type="ECO:0000256" key="4">
    <source>
        <dbReference type="ARBA" id="ARBA00023054"/>
    </source>
</evidence>
<reference evidence="12" key="1">
    <citation type="submission" date="2025-08" db="UniProtKB">
        <authorList>
            <consortium name="RefSeq"/>
        </authorList>
    </citation>
    <scope>IDENTIFICATION</scope>
</reference>
<dbReference type="GO" id="GO:0009986">
    <property type="term" value="C:cell surface"/>
    <property type="evidence" value="ECO:0007669"/>
    <property type="project" value="TreeGrafter"/>
</dbReference>
<evidence type="ECO:0000256" key="8">
    <source>
        <dbReference type="SAM" id="MobiDB-lite"/>
    </source>
</evidence>
<dbReference type="GO" id="GO:0005509">
    <property type="term" value="F:calcium ion binding"/>
    <property type="evidence" value="ECO:0007669"/>
    <property type="project" value="InterPro"/>
</dbReference>
<dbReference type="PROSITE" id="PS00022">
    <property type="entry name" value="EGF_1"/>
    <property type="match status" value="1"/>
</dbReference>
<feature type="signal peptide" evidence="9">
    <location>
        <begin position="1"/>
        <end position="22"/>
    </location>
</feature>
<dbReference type="PROSITE" id="PS00010">
    <property type="entry name" value="ASX_HYDROXYL"/>
    <property type="match status" value="1"/>
</dbReference>
<organism evidence="11 12">
    <name type="scientific">Cephus cinctus</name>
    <name type="common">Wheat stem sawfly</name>
    <dbReference type="NCBI Taxonomy" id="211228"/>
    <lineage>
        <taxon>Eukaryota</taxon>
        <taxon>Metazoa</taxon>
        <taxon>Ecdysozoa</taxon>
        <taxon>Arthropoda</taxon>
        <taxon>Hexapoda</taxon>
        <taxon>Insecta</taxon>
        <taxon>Pterygota</taxon>
        <taxon>Neoptera</taxon>
        <taxon>Endopterygota</taxon>
        <taxon>Hymenoptera</taxon>
        <taxon>Cephoidea</taxon>
        <taxon>Cephidae</taxon>
        <taxon>Cephus</taxon>
    </lineage>
</organism>
<dbReference type="Pfam" id="PF00008">
    <property type="entry name" value="EGF"/>
    <property type="match status" value="1"/>
</dbReference>
<feature type="disulfide bond" evidence="6">
    <location>
        <begin position="232"/>
        <end position="241"/>
    </location>
</feature>
<dbReference type="CTD" id="38540"/>
<keyword evidence="1 6" id="KW-0245">EGF-like domain</keyword>
<dbReference type="PROSITE" id="PS01187">
    <property type="entry name" value="EGF_CA"/>
    <property type="match status" value="1"/>
</dbReference>
<dbReference type="InterPro" id="IPR049883">
    <property type="entry name" value="NOTCH1_EGF-like"/>
</dbReference>
<feature type="coiled-coil region" evidence="7">
    <location>
        <begin position="375"/>
        <end position="412"/>
    </location>
</feature>
<keyword evidence="4 7" id="KW-0175">Coiled coil</keyword>
<evidence type="ECO:0000256" key="7">
    <source>
        <dbReference type="SAM" id="Coils"/>
    </source>
</evidence>
<evidence type="ECO:0000256" key="1">
    <source>
        <dbReference type="ARBA" id="ARBA00022536"/>
    </source>
</evidence>
<dbReference type="KEGG" id="ccin:107266189"/>
<keyword evidence="5 6" id="KW-1015">Disulfide bond</keyword>
<dbReference type="InterPro" id="IPR009030">
    <property type="entry name" value="Growth_fac_rcpt_cys_sf"/>
</dbReference>
<dbReference type="InterPro" id="IPR000742">
    <property type="entry name" value="EGF"/>
</dbReference>
<accession>A0AAJ7BQH8</accession>
<proteinExistence type="predicted"/>
<feature type="disulfide bond" evidence="6">
    <location>
        <begin position="248"/>
        <end position="258"/>
    </location>
</feature>
<evidence type="ECO:0000259" key="10">
    <source>
        <dbReference type="PROSITE" id="PS50026"/>
    </source>
</evidence>
<dbReference type="PROSITE" id="PS50026">
    <property type="entry name" value="EGF_3"/>
    <property type="match status" value="2"/>
</dbReference>
<feature type="domain" description="EGF-like" evidence="10">
    <location>
        <begin position="210"/>
        <end position="242"/>
    </location>
</feature>
<name>A0AAJ7BQH8_CEPCN</name>
<feature type="compositionally biased region" description="Polar residues" evidence="8">
    <location>
        <begin position="302"/>
        <end position="313"/>
    </location>
</feature>
<evidence type="ECO:0000256" key="5">
    <source>
        <dbReference type="ARBA" id="ARBA00023157"/>
    </source>
</evidence>
<dbReference type="PANTHER" id="PTHR14949">
    <property type="entry name" value="EGF-LIKE-DOMAIN, MULTIPLE 7, 8"/>
    <property type="match status" value="1"/>
</dbReference>
<gene>
    <name evidence="12" type="primary">LOC107266189</name>
</gene>